<evidence type="ECO:0000256" key="1">
    <source>
        <dbReference type="ARBA" id="ARBA00001968"/>
    </source>
</evidence>
<evidence type="ECO:0000256" key="2">
    <source>
        <dbReference type="ARBA" id="ARBA00022723"/>
    </source>
</evidence>
<sequence length="299" mass="34575">MTSLNVSHKWQLCSIPNPLGGYRADKDQTVKSRWEKKDYNIKDDHQSSGVSVLPLHYPSASVMWTFSKTNNVMKLVVKIVNKIRAEALQRRLFKTLVYEIDCQYGELLLHSRVRWLSRGRVLKSFNDIVSAIVRFFKQHDEPIPELEDSIWLRDFGFLVDIKEKLNELNLQHQGRDKELAEMISDLCRQFESGHFGNSLLAGDKGYPIKCYLMTPLNTTTTPAEELYNESITRSRNVIERSYGVWKKRFPCLAMGLRVHLDTAQAVTLGTAVLHNIAYPNNEAMPLLVLNRKMLLTWFM</sequence>
<dbReference type="InterPro" id="IPR027806">
    <property type="entry name" value="HARBI1_dom"/>
</dbReference>
<proteinExistence type="predicted"/>
<dbReference type="OrthoDB" id="6512700at2759"/>
<organism evidence="4 5">
    <name type="scientific">Acanthoscelides obtectus</name>
    <name type="common">Bean weevil</name>
    <name type="synonym">Bruchus obtectus</name>
    <dbReference type="NCBI Taxonomy" id="200917"/>
    <lineage>
        <taxon>Eukaryota</taxon>
        <taxon>Metazoa</taxon>
        <taxon>Ecdysozoa</taxon>
        <taxon>Arthropoda</taxon>
        <taxon>Hexapoda</taxon>
        <taxon>Insecta</taxon>
        <taxon>Pterygota</taxon>
        <taxon>Neoptera</taxon>
        <taxon>Endopterygota</taxon>
        <taxon>Coleoptera</taxon>
        <taxon>Polyphaga</taxon>
        <taxon>Cucujiformia</taxon>
        <taxon>Chrysomeloidea</taxon>
        <taxon>Chrysomelidae</taxon>
        <taxon>Bruchinae</taxon>
        <taxon>Bruchini</taxon>
        <taxon>Acanthoscelides</taxon>
    </lineage>
</organism>
<feature type="domain" description="DDE Tnp4" evidence="3">
    <location>
        <begin position="176"/>
        <end position="275"/>
    </location>
</feature>
<comment type="cofactor">
    <cofactor evidence="1">
        <name>a divalent metal cation</name>
        <dbReference type="ChEBI" id="CHEBI:60240"/>
    </cofactor>
</comment>
<gene>
    <name evidence="4" type="ORF">ACAOBT_LOCUS11890</name>
</gene>
<evidence type="ECO:0000313" key="5">
    <source>
        <dbReference type="Proteomes" id="UP001152888"/>
    </source>
</evidence>
<evidence type="ECO:0000313" key="4">
    <source>
        <dbReference type="EMBL" id="CAH1975997.1"/>
    </source>
</evidence>
<reference evidence="4" key="1">
    <citation type="submission" date="2022-03" db="EMBL/GenBank/DDBJ databases">
        <authorList>
            <person name="Sayadi A."/>
        </authorList>
    </citation>
    <scope>NUCLEOTIDE SEQUENCE</scope>
</reference>
<dbReference type="Pfam" id="PF13359">
    <property type="entry name" value="DDE_Tnp_4"/>
    <property type="match status" value="1"/>
</dbReference>
<accession>A0A9P0KHN3</accession>
<dbReference type="Proteomes" id="UP001152888">
    <property type="component" value="Unassembled WGS sequence"/>
</dbReference>
<comment type="caution">
    <text evidence="4">The sequence shown here is derived from an EMBL/GenBank/DDBJ whole genome shotgun (WGS) entry which is preliminary data.</text>
</comment>
<evidence type="ECO:0000259" key="3">
    <source>
        <dbReference type="Pfam" id="PF13359"/>
    </source>
</evidence>
<name>A0A9P0KHN3_ACAOB</name>
<dbReference type="GO" id="GO:0046872">
    <property type="term" value="F:metal ion binding"/>
    <property type="evidence" value="ECO:0007669"/>
    <property type="project" value="UniProtKB-KW"/>
</dbReference>
<dbReference type="PANTHER" id="PTHR45913">
    <property type="entry name" value="EPM2A-INTERACTING PROTEIN 1"/>
    <property type="match status" value="1"/>
</dbReference>
<protein>
    <recommendedName>
        <fullName evidence="3">DDE Tnp4 domain-containing protein</fullName>
    </recommendedName>
</protein>
<keyword evidence="5" id="KW-1185">Reference proteome</keyword>
<keyword evidence="2" id="KW-0479">Metal-binding</keyword>
<dbReference type="AlphaFoldDB" id="A0A9P0KHN3"/>
<dbReference type="PANTHER" id="PTHR45913:SF5">
    <property type="entry name" value="GENERAL TRANSCRIPTION FACTOR II-I REPEAT DOMAIN-CONTAINING PROTEIN 2A-LIKE PROTEIN"/>
    <property type="match status" value="1"/>
</dbReference>
<dbReference type="EMBL" id="CAKOFQ010006842">
    <property type="protein sequence ID" value="CAH1975997.1"/>
    <property type="molecule type" value="Genomic_DNA"/>
</dbReference>